<dbReference type="PANTHER" id="PTHR33365:SF11">
    <property type="entry name" value="TAT PATHWAY SIGNAL SEQUENCE"/>
    <property type="match status" value="1"/>
</dbReference>
<reference evidence="5 6" key="1">
    <citation type="submission" date="2015-04" db="EMBL/GenBank/DDBJ databases">
        <title>Complete genome sequence of Schizopora paradoxa KUC8140, a cosmopolitan wood degrader in East Asia.</title>
        <authorList>
            <consortium name="DOE Joint Genome Institute"/>
            <person name="Min B."/>
            <person name="Park H."/>
            <person name="Jang Y."/>
            <person name="Kim J.-J."/>
            <person name="Kim K.H."/>
            <person name="Pangilinan J."/>
            <person name="Lipzen A."/>
            <person name="Riley R."/>
            <person name="Grigoriev I.V."/>
            <person name="Spatafora J.W."/>
            <person name="Choi I.-G."/>
        </authorList>
    </citation>
    <scope>NUCLEOTIDE SEQUENCE [LARGE SCALE GENOMIC DNA]</scope>
    <source>
        <strain evidence="5 6">KUC8140</strain>
    </source>
</reference>
<dbReference type="GO" id="GO:0043386">
    <property type="term" value="P:mycotoxin biosynthetic process"/>
    <property type="evidence" value="ECO:0007669"/>
    <property type="project" value="InterPro"/>
</dbReference>
<comment type="similarity">
    <text evidence="3">Belongs to the ustYa family.</text>
</comment>
<dbReference type="OrthoDB" id="3687641at2759"/>
<dbReference type="PANTHER" id="PTHR33365">
    <property type="entry name" value="YALI0B05434P"/>
    <property type="match status" value="1"/>
</dbReference>
<proteinExistence type="inferred from homology"/>
<evidence type="ECO:0000256" key="4">
    <source>
        <dbReference type="SAM" id="Phobius"/>
    </source>
</evidence>
<dbReference type="Pfam" id="PF11807">
    <property type="entry name" value="UstYa"/>
    <property type="match status" value="1"/>
</dbReference>
<evidence type="ECO:0000256" key="2">
    <source>
        <dbReference type="ARBA" id="ARBA00023002"/>
    </source>
</evidence>
<dbReference type="GO" id="GO:0016491">
    <property type="term" value="F:oxidoreductase activity"/>
    <property type="evidence" value="ECO:0007669"/>
    <property type="project" value="UniProtKB-KW"/>
</dbReference>
<keyword evidence="6" id="KW-1185">Reference proteome</keyword>
<accession>A0A0H2RGT7</accession>
<dbReference type="EMBL" id="KQ086009">
    <property type="protein sequence ID" value="KLO11090.1"/>
    <property type="molecule type" value="Genomic_DNA"/>
</dbReference>
<keyword evidence="4" id="KW-0472">Membrane</keyword>
<dbReference type="InterPro" id="IPR021765">
    <property type="entry name" value="UstYa-like"/>
</dbReference>
<name>A0A0H2RGT7_9AGAM</name>
<evidence type="ECO:0000313" key="5">
    <source>
        <dbReference type="EMBL" id="KLO11090.1"/>
    </source>
</evidence>
<keyword evidence="2" id="KW-0560">Oxidoreductase</keyword>
<keyword evidence="4" id="KW-1133">Transmembrane helix</keyword>
<evidence type="ECO:0000313" key="6">
    <source>
        <dbReference type="Proteomes" id="UP000053477"/>
    </source>
</evidence>
<organism evidence="5 6">
    <name type="scientific">Schizopora paradoxa</name>
    <dbReference type="NCBI Taxonomy" id="27342"/>
    <lineage>
        <taxon>Eukaryota</taxon>
        <taxon>Fungi</taxon>
        <taxon>Dikarya</taxon>
        <taxon>Basidiomycota</taxon>
        <taxon>Agaricomycotina</taxon>
        <taxon>Agaricomycetes</taxon>
        <taxon>Hymenochaetales</taxon>
        <taxon>Schizoporaceae</taxon>
        <taxon>Schizopora</taxon>
    </lineage>
</organism>
<feature type="transmembrane region" description="Helical" evidence="4">
    <location>
        <begin position="12"/>
        <end position="29"/>
    </location>
</feature>
<comment type="pathway">
    <text evidence="1">Mycotoxin biosynthesis.</text>
</comment>
<dbReference type="Proteomes" id="UP000053477">
    <property type="component" value="Unassembled WGS sequence"/>
</dbReference>
<dbReference type="InParanoid" id="A0A0H2RGT7"/>
<evidence type="ECO:0000256" key="3">
    <source>
        <dbReference type="ARBA" id="ARBA00035112"/>
    </source>
</evidence>
<keyword evidence="4" id="KW-0812">Transmembrane</keyword>
<sequence>MATTKPTKFARVALLIVLLFVGFGLWHSFERSNGKKSPGVRLRGEASPEWDIGDLGQVRMLVENTERYRIDTEEGTADWEKLIPQNGGIVYLPNAETGELEQYTISLFHELRCLDVIRRELVRPTRFESPTPNEPLVKHCLNYVRQMVLCRSDLYLESVRDPIGPAADITHVRGARTGARSTQRLKTKPNLDYLLGQVHEKAMLF</sequence>
<protein>
    <submittedName>
        <fullName evidence="5">Uncharacterized protein</fullName>
    </submittedName>
</protein>
<evidence type="ECO:0000256" key="1">
    <source>
        <dbReference type="ARBA" id="ARBA00004685"/>
    </source>
</evidence>
<dbReference type="AlphaFoldDB" id="A0A0H2RGT7"/>
<dbReference type="STRING" id="27342.A0A0H2RGT7"/>
<gene>
    <name evidence="5" type="ORF">SCHPADRAFT_942344</name>
</gene>